<protein>
    <submittedName>
        <fullName evidence="2">Uncharacterized protein</fullName>
    </submittedName>
</protein>
<dbReference type="EMBL" id="JASCZI010000004">
    <property type="protein sequence ID" value="MED6106166.1"/>
    <property type="molecule type" value="Genomic_DNA"/>
</dbReference>
<feature type="region of interest" description="Disordered" evidence="1">
    <location>
        <begin position="170"/>
        <end position="191"/>
    </location>
</feature>
<comment type="caution">
    <text evidence="2">The sequence shown here is derived from an EMBL/GenBank/DDBJ whole genome shotgun (WGS) entry which is preliminary data.</text>
</comment>
<evidence type="ECO:0000256" key="1">
    <source>
        <dbReference type="SAM" id="MobiDB-lite"/>
    </source>
</evidence>
<evidence type="ECO:0000313" key="3">
    <source>
        <dbReference type="Proteomes" id="UP001341840"/>
    </source>
</evidence>
<sequence>MVYGALKGEAYYFYCSWRLNNFSAKWIQFEIAFLRKFQPDFSIVMPELNSSSVLDINSASNSTTVTSFNLNLEGEEEESDAYSTKKLNQATISYLKSILQFQKLFRLQQLQHSCQTPSIIDEEDLHVENAYFTNSIDQNTSLTVDLWKHDEGSSCTRVEDATGLELAAKTKANRPPPAPPNLNAHAGGKRTPAMEEHLATAMLGGEDGARDSVSGDGDRRLSGGRLTPHRQVLPFRW</sequence>
<gene>
    <name evidence="2" type="ORF">PIB30_002057</name>
</gene>
<evidence type="ECO:0000313" key="2">
    <source>
        <dbReference type="EMBL" id="MED6106166.1"/>
    </source>
</evidence>
<keyword evidence="3" id="KW-1185">Reference proteome</keyword>
<proteinExistence type="predicted"/>
<accession>A0ABU6Q3X6</accession>
<reference evidence="2 3" key="1">
    <citation type="journal article" date="2023" name="Plants (Basel)">
        <title>Bridging the Gap: Combining Genomics and Transcriptomics Approaches to Understand Stylosanthes scabra, an Orphan Legume from the Brazilian Caatinga.</title>
        <authorList>
            <person name="Ferreira-Neto J.R.C."/>
            <person name="da Silva M.D."/>
            <person name="Binneck E."/>
            <person name="de Melo N.F."/>
            <person name="da Silva R.H."/>
            <person name="de Melo A.L.T.M."/>
            <person name="Pandolfi V."/>
            <person name="Bustamante F.O."/>
            <person name="Brasileiro-Vidal A.C."/>
            <person name="Benko-Iseppon A.M."/>
        </authorList>
    </citation>
    <scope>NUCLEOTIDE SEQUENCE [LARGE SCALE GENOMIC DNA]</scope>
    <source>
        <tissue evidence="2">Leaves</tissue>
    </source>
</reference>
<name>A0ABU6Q3X6_9FABA</name>
<dbReference type="Proteomes" id="UP001341840">
    <property type="component" value="Unassembled WGS sequence"/>
</dbReference>
<organism evidence="2 3">
    <name type="scientific">Stylosanthes scabra</name>
    <dbReference type="NCBI Taxonomy" id="79078"/>
    <lineage>
        <taxon>Eukaryota</taxon>
        <taxon>Viridiplantae</taxon>
        <taxon>Streptophyta</taxon>
        <taxon>Embryophyta</taxon>
        <taxon>Tracheophyta</taxon>
        <taxon>Spermatophyta</taxon>
        <taxon>Magnoliopsida</taxon>
        <taxon>eudicotyledons</taxon>
        <taxon>Gunneridae</taxon>
        <taxon>Pentapetalae</taxon>
        <taxon>rosids</taxon>
        <taxon>fabids</taxon>
        <taxon>Fabales</taxon>
        <taxon>Fabaceae</taxon>
        <taxon>Papilionoideae</taxon>
        <taxon>50 kb inversion clade</taxon>
        <taxon>dalbergioids sensu lato</taxon>
        <taxon>Dalbergieae</taxon>
        <taxon>Pterocarpus clade</taxon>
        <taxon>Stylosanthes</taxon>
    </lineage>
</organism>
<feature type="region of interest" description="Disordered" evidence="1">
    <location>
        <begin position="205"/>
        <end position="237"/>
    </location>
</feature>